<dbReference type="EMBL" id="PHAI01000004">
    <property type="protein sequence ID" value="PKM91038.1"/>
    <property type="molecule type" value="Genomic_DNA"/>
</dbReference>
<evidence type="ECO:0000259" key="1">
    <source>
        <dbReference type="Pfam" id="PF09603"/>
    </source>
</evidence>
<accession>A0A2N2E8K5</accession>
<feature type="domain" description="Fibrobacter succinogenes major paralogous" evidence="1">
    <location>
        <begin position="89"/>
        <end position="291"/>
    </location>
</feature>
<evidence type="ECO:0000313" key="3">
    <source>
        <dbReference type="Proteomes" id="UP000233517"/>
    </source>
</evidence>
<proteinExistence type="predicted"/>
<dbReference type="NCBIfam" id="TIGR02145">
    <property type="entry name" value="Fib_succ_major"/>
    <property type="match status" value="1"/>
</dbReference>
<protein>
    <recommendedName>
        <fullName evidence="1">Fibrobacter succinogenes major paralogous domain-containing protein</fullName>
    </recommendedName>
</protein>
<organism evidence="2 3">
    <name type="scientific">Candidatus Falkowbacteria bacterium HGW-Falkowbacteria-1</name>
    <dbReference type="NCBI Taxonomy" id="2013768"/>
    <lineage>
        <taxon>Bacteria</taxon>
        <taxon>Candidatus Falkowiibacteriota</taxon>
    </lineage>
</organism>
<reference evidence="2 3" key="1">
    <citation type="journal article" date="2017" name="ISME J.">
        <title>Potential for microbial H2 and metal transformations associated with novel bacteria and archaea in deep terrestrial subsurface sediments.</title>
        <authorList>
            <person name="Hernsdorf A.W."/>
            <person name="Amano Y."/>
            <person name="Miyakawa K."/>
            <person name="Ise K."/>
            <person name="Suzuki Y."/>
            <person name="Anantharaman K."/>
            <person name="Probst A."/>
            <person name="Burstein D."/>
            <person name="Thomas B.C."/>
            <person name="Banfield J.F."/>
        </authorList>
    </citation>
    <scope>NUCLEOTIDE SEQUENCE [LARGE SCALE GENOMIC DNA]</scope>
    <source>
        <strain evidence="2">HGW-Falkowbacteria-1</strain>
    </source>
</reference>
<dbReference type="AlphaFoldDB" id="A0A2N2E8K5"/>
<evidence type="ECO:0000313" key="2">
    <source>
        <dbReference type="EMBL" id="PKM91038.1"/>
    </source>
</evidence>
<sequence>MYNIPTAPSPADGDCLEASNTYAYVPQNDGASYTIDFCTGKQISDLLAGAKCLTPGGITNCGESAPPPPSWACGDLLTDTRDSYAYQTVQIGAQCWFKENLKYLPVVHSNSEFEARGTSQLPGYGVYAYDGSDVPTAKLSANYINYGVLYNWYAVDQASICPTGWHVPSDAEFLELEEFVDSGNYENWCDPIGEPGDCGGFWYNAGGYLKQIGTAYWNSPNSGATDAYDFTALPAGWRGSLADGGSLSLTDFWSSSAFDSIDSWRRHITYSGPEILRDNFRAFYGLSVRCLEN</sequence>
<name>A0A2N2E8K5_9BACT</name>
<dbReference type="InterPro" id="IPR011871">
    <property type="entry name" value="Fib_succ_major"/>
</dbReference>
<gene>
    <name evidence="2" type="ORF">CVU82_04410</name>
</gene>
<dbReference type="Proteomes" id="UP000233517">
    <property type="component" value="Unassembled WGS sequence"/>
</dbReference>
<comment type="caution">
    <text evidence="2">The sequence shown here is derived from an EMBL/GenBank/DDBJ whole genome shotgun (WGS) entry which is preliminary data.</text>
</comment>
<dbReference type="Pfam" id="PF09603">
    <property type="entry name" value="Fib_succ_major"/>
    <property type="match status" value="1"/>
</dbReference>